<dbReference type="PANTHER" id="PTHR45708">
    <property type="entry name" value="ENDOCHITINASE"/>
    <property type="match status" value="1"/>
</dbReference>
<evidence type="ECO:0000313" key="20">
    <source>
        <dbReference type="EMBL" id="KAF4235679.1"/>
    </source>
</evidence>
<keyword evidence="21" id="KW-1185">Reference proteome</keyword>
<dbReference type="Gene3D" id="3.20.20.80">
    <property type="entry name" value="Glycosidases"/>
    <property type="match status" value="1"/>
</dbReference>
<dbReference type="Pfam" id="PF04193">
    <property type="entry name" value="PQ-loop"/>
    <property type="match status" value="1"/>
</dbReference>
<evidence type="ECO:0000256" key="1">
    <source>
        <dbReference type="ARBA" id="ARBA00000822"/>
    </source>
</evidence>
<dbReference type="InterPro" id="IPR017853">
    <property type="entry name" value="GH"/>
</dbReference>
<evidence type="ECO:0000256" key="12">
    <source>
        <dbReference type="ARBA" id="ARBA00023277"/>
    </source>
</evidence>
<keyword evidence="11 18" id="KW-0472">Membrane</keyword>
<dbReference type="GO" id="GO:0008061">
    <property type="term" value="F:chitin binding"/>
    <property type="evidence" value="ECO:0007669"/>
    <property type="project" value="UniProtKB-KW"/>
</dbReference>
<dbReference type="EC" id="3.2.1.14" evidence="4"/>
<keyword evidence="10" id="KW-0146">Chitin degradation</keyword>
<keyword evidence="13 17" id="KW-0326">Glycosidase</keyword>
<accession>A0A8H4H439</accession>
<dbReference type="GO" id="GO:0006032">
    <property type="term" value="P:chitin catabolic process"/>
    <property type="evidence" value="ECO:0007669"/>
    <property type="project" value="UniProtKB-KW"/>
</dbReference>
<feature type="transmembrane region" description="Helical" evidence="18">
    <location>
        <begin position="16"/>
        <end position="40"/>
    </location>
</feature>
<comment type="catalytic activity">
    <reaction evidence="1">
        <text>Random endo-hydrolysis of N-acetyl-beta-D-glucosaminide (1-&gt;4)-beta-linkages in chitin and chitodextrins.</text>
        <dbReference type="EC" id="3.2.1.14"/>
    </reaction>
</comment>
<keyword evidence="7 18" id="KW-0812">Transmembrane</keyword>
<dbReference type="PANTHER" id="PTHR45708:SF63">
    <property type="entry name" value="III CHITINASE, PUTATIVE (AFU_ORTHOLOGUE AFUA_5G03530)-RELATED"/>
    <property type="match status" value="1"/>
</dbReference>
<dbReference type="Proteomes" id="UP000653565">
    <property type="component" value="Unassembled WGS sequence"/>
</dbReference>
<gene>
    <name evidence="20" type="ORF">CNMCM6805_007893</name>
</gene>
<evidence type="ECO:0000256" key="14">
    <source>
        <dbReference type="ARBA" id="ARBA00023326"/>
    </source>
</evidence>
<evidence type="ECO:0000256" key="11">
    <source>
        <dbReference type="ARBA" id="ARBA00023136"/>
    </source>
</evidence>
<comment type="caution">
    <text evidence="20">The sequence shown here is derived from an EMBL/GenBank/DDBJ whole genome shotgun (WGS) entry which is preliminary data.</text>
</comment>
<keyword evidence="5" id="KW-0964">Secreted</keyword>
<evidence type="ECO:0000256" key="17">
    <source>
        <dbReference type="RuleBase" id="RU000489"/>
    </source>
</evidence>
<reference evidence="20" key="2">
    <citation type="submission" date="2020-04" db="EMBL/GenBank/DDBJ databases">
        <authorList>
            <person name="Santos R.A.C."/>
            <person name="Steenwyk J.L."/>
            <person name="Rivero-Menendez O."/>
            <person name="Mead M.E."/>
            <person name="Silva L.P."/>
            <person name="Bastos R.W."/>
            <person name="Alastruey-Izquierdo A."/>
            <person name="Goldman G.H."/>
            <person name="Rokas A."/>
        </authorList>
    </citation>
    <scope>NUCLEOTIDE SEQUENCE</scope>
    <source>
        <strain evidence="20">CNM-CM6805</strain>
    </source>
</reference>
<evidence type="ECO:0000256" key="9">
    <source>
        <dbReference type="ARBA" id="ARBA00022989"/>
    </source>
</evidence>
<evidence type="ECO:0000256" key="2">
    <source>
        <dbReference type="ARBA" id="ARBA00004141"/>
    </source>
</evidence>
<keyword evidence="14" id="KW-0624">Polysaccharide degradation</keyword>
<dbReference type="AlphaFoldDB" id="A0A8H4H439"/>
<dbReference type="FunFam" id="3.20.20.80:FF:000145">
    <property type="entry name" value="Class III chitinase, putative"/>
    <property type="match status" value="1"/>
</dbReference>
<protein>
    <recommendedName>
        <fullName evidence="4">chitinase</fullName>
        <ecNumber evidence="4">3.2.1.14</ecNumber>
    </recommendedName>
</protein>
<evidence type="ECO:0000256" key="5">
    <source>
        <dbReference type="ARBA" id="ARBA00022512"/>
    </source>
</evidence>
<dbReference type="GO" id="GO:0000272">
    <property type="term" value="P:polysaccharide catabolic process"/>
    <property type="evidence" value="ECO:0007669"/>
    <property type="project" value="UniProtKB-KW"/>
</dbReference>
<proteinExistence type="inferred from homology"/>
<dbReference type="OrthoDB" id="1363at2759"/>
<dbReference type="InterPro" id="IPR045321">
    <property type="entry name" value="Cts1-like"/>
</dbReference>
<evidence type="ECO:0000256" key="8">
    <source>
        <dbReference type="ARBA" id="ARBA00022801"/>
    </source>
</evidence>
<evidence type="ECO:0000256" key="7">
    <source>
        <dbReference type="ARBA" id="ARBA00022692"/>
    </source>
</evidence>
<dbReference type="InterPro" id="IPR001579">
    <property type="entry name" value="Glyco_hydro_18_chit_AS"/>
</dbReference>
<keyword evidence="9 18" id="KW-1133">Transmembrane helix</keyword>
<keyword evidence="8 17" id="KW-0378">Hydrolase</keyword>
<dbReference type="GO" id="GO:0008843">
    <property type="term" value="F:endochitinase activity"/>
    <property type="evidence" value="ECO:0007669"/>
    <property type="project" value="UniProtKB-EC"/>
</dbReference>
<feature type="domain" description="GH18" evidence="19">
    <location>
        <begin position="532"/>
        <end position="855"/>
    </location>
</feature>
<name>A0A8H4H439_9EURO</name>
<dbReference type="GO" id="GO:0016020">
    <property type="term" value="C:membrane"/>
    <property type="evidence" value="ECO:0007669"/>
    <property type="project" value="UniProtKB-SubCell"/>
</dbReference>
<evidence type="ECO:0000256" key="10">
    <source>
        <dbReference type="ARBA" id="ARBA00023024"/>
    </source>
</evidence>
<evidence type="ECO:0000313" key="21">
    <source>
        <dbReference type="Proteomes" id="UP000653565"/>
    </source>
</evidence>
<feature type="transmembrane region" description="Helical" evidence="18">
    <location>
        <begin position="110"/>
        <end position="129"/>
    </location>
</feature>
<dbReference type="Gene3D" id="1.20.1280.290">
    <property type="match status" value="1"/>
</dbReference>
<organism evidence="20 21">
    <name type="scientific">Aspergillus fumigatiaffinis</name>
    <dbReference type="NCBI Taxonomy" id="340414"/>
    <lineage>
        <taxon>Eukaryota</taxon>
        <taxon>Fungi</taxon>
        <taxon>Dikarya</taxon>
        <taxon>Ascomycota</taxon>
        <taxon>Pezizomycotina</taxon>
        <taxon>Eurotiomycetes</taxon>
        <taxon>Eurotiomycetidae</taxon>
        <taxon>Eurotiales</taxon>
        <taxon>Aspergillaceae</taxon>
        <taxon>Aspergillus</taxon>
        <taxon>Aspergillus subgen. Fumigati</taxon>
    </lineage>
</organism>
<feature type="transmembrane region" description="Helical" evidence="18">
    <location>
        <begin position="80"/>
        <end position="98"/>
    </location>
</feature>
<dbReference type="InterPro" id="IPR050542">
    <property type="entry name" value="Glycosyl_Hydrlase18_Chitinase"/>
</dbReference>
<evidence type="ECO:0000256" key="13">
    <source>
        <dbReference type="ARBA" id="ARBA00023295"/>
    </source>
</evidence>
<dbReference type="CDD" id="cd02877">
    <property type="entry name" value="GH18_hevamine_XipI_class_III"/>
    <property type="match status" value="1"/>
</dbReference>
<evidence type="ECO:0000256" key="4">
    <source>
        <dbReference type="ARBA" id="ARBA00012729"/>
    </source>
</evidence>
<evidence type="ECO:0000256" key="3">
    <source>
        <dbReference type="ARBA" id="ARBA00004191"/>
    </source>
</evidence>
<sequence>MLVASILKVFYWFGHYYSLSLLVQAVIMIGVQIVLLKVALDNRPSPGVKNSVEHVPFSNLDEKGFARPYEFWQWKSAKPYWMFLAYFVGALSFVQILLPPIARSGFYVNLLGYAGLAVEAILPLPQIVANHRTRSCKGFRVSVLAAWILGDVMKMSYFFCSKEVIPWAFRLCEHYLAPLHLALRSPAASSLPFKITLVPFPSGTGHMITSLREKEIDVAIGLTEGWIAGLAGKQQVQKDAASGGYKVVGHWVDTPLRWAIITGREREELHTVADLKDKRVGVSRLGSGSHIMSFVLAQKQGWKPDSLTPTVLGPFQALRNGVTGYDASHPDQPTPAAEFFMWEHFTTKPYFHADADKPHPPLKKIGEIFTPWPSWLIVASTSVFPDPEHDEKLQQLFHALDQGIKEFQADYDKVVRLLGTGELGCTYVEEDAKEWLKDVRFTSSTRGVDRKVVDGVVDVLKVAGVIDSRMSNDEAAERVIGIPRQVTSRFDWDPIDLSVLSAMPFLAQFLALTAAAASLEGVYAKLDLSSSSNVAVYWGQNSFRGTGDLAQQRLSYYCDGESIVFGCFQANMLMETSLDPKIDVFELAFLMRVNGQGGVPEINFSNANDNCTLFKDTNLHKCPQIGEDITTCQKKGKTILLSIGGATYSEGGFSSESAAKAGAELVWKTFGPPSINATARRPFGNASVDGFDFDFEASVSNVAPFANRLRELMDADHSKQYFLTAAPQCPYPDAADKDILNGPVSVDAVFVQFYNNWCGLNSFEAGAGKQNSFNFDVWDNWAKTVSQNKKAKVFLGVPANTGAAGSGYVPADTLKPIIEYSKTFSSFGGVMMWDVTQAYGNKGFLDGVAQALGKTASRVRRSFSYRPYGWF</sequence>
<comment type="similarity">
    <text evidence="16">Belongs to the glycosyl hydrolase 18 family. Chitinase class III subfamily.</text>
</comment>
<dbReference type="Pfam" id="PF22384">
    <property type="entry name" value="PBP2_Ca3427_like"/>
    <property type="match status" value="1"/>
</dbReference>
<dbReference type="SUPFAM" id="SSF53850">
    <property type="entry name" value="Periplasmic binding protein-like II"/>
    <property type="match status" value="1"/>
</dbReference>
<dbReference type="InterPro" id="IPR054364">
    <property type="entry name" value="Ca3427-like_PBP2"/>
</dbReference>
<dbReference type="SUPFAM" id="SSF51445">
    <property type="entry name" value="(Trans)glycosidases"/>
    <property type="match status" value="1"/>
</dbReference>
<comment type="subcellular location">
    <subcellularLocation>
        <location evidence="2">Membrane</location>
        <topology evidence="2">Multi-pass membrane protein</topology>
    </subcellularLocation>
    <subcellularLocation>
        <location evidence="3">Secreted</location>
        <location evidence="3">Cell wall</location>
    </subcellularLocation>
</comment>
<keyword evidence="12" id="KW-0119">Carbohydrate metabolism</keyword>
<keyword evidence="5" id="KW-0134">Cell wall</keyword>
<dbReference type="Pfam" id="PF00704">
    <property type="entry name" value="Glyco_hydro_18"/>
    <property type="match status" value="1"/>
</dbReference>
<reference evidence="20" key="1">
    <citation type="journal article" date="2020" name="bioRxiv">
        <title>Genomic and phenotypic heterogeneity of clinical isolates of the human pathogens Aspergillus fumigatus, Aspergillus lentulus and Aspergillus fumigatiaffinis.</title>
        <authorList>
            <person name="dos Santos R.A.C."/>
            <person name="Steenwyk J.L."/>
            <person name="Rivero-Menendez O."/>
            <person name="Mead M.E."/>
            <person name="Silva L.P."/>
            <person name="Bastos R.W."/>
            <person name="Alastruey-Izquierdo A."/>
            <person name="Goldman G.H."/>
            <person name="Rokas A."/>
        </authorList>
    </citation>
    <scope>NUCLEOTIDE SEQUENCE</scope>
    <source>
        <strain evidence="20">CNM-CM6805</strain>
    </source>
</reference>
<keyword evidence="6" id="KW-0147">Chitin-binding</keyword>
<dbReference type="InterPro" id="IPR001223">
    <property type="entry name" value="Glyco_hydro18_cat"/>
</dbReference>
<comment type="function">
    <text evidence="15">GPI-anchored chitinase involved in the degradation of chitin, a component of the cell walls of fungi and exoskeletal elements of some animals (including worms and arthropods). Required to reshape the cell wall at the sites where cell wall remodeling and/or cell wall maturation actively take place such as sites of conidia formation.</text>
</comment>
<dbReference type="GO" id="GO:0005576">
    <property type="term" value="C:extracellular region"/>
    <property type="evidence" value="ECO:0007669"/>
    <property type="project" value="TreeGrafter"/>
</dbReference>
<evidence type="ECO:0000256" key="16">
    <source>
        <dbReference type="ARBA" id="ARBA00025727"/>
    </source>
</evidence>
<evidence type="ECO:0000256" key="18">
    <source>
        <dbReference type="SAM" id="Phobius"/>
    </source>
</evidence>
<evidence type="ECO:0000259" key="19">
    <source>
        <dbReference type="PROSITE" id="PS51910"/>
    </source>
</evidence>
<evidence type="ECO:0000256" key="6">
    <source>
        <dbReference type="ARBA" id="ARBA00022669"/>
    </source>
</evidence>
<dbReference type="EMBL" id="JAAAPX010000058">
    <property type="protein sequence ID" value="KAF4235679.1"/>
    <property type="molecule type" value="Genomic_DNA"/>
</dbReference>
<dbReference type="PROSITE" id="PS01095">
    <property type="entry name" value="GH18_1"/>
    <property type="match status" value="1"/>
</dbReference>
<dbReference type="InterPro" id="IPR006603">
    <property type="entry name" value="PQ-loop_rpt"/>
</dbReference>
<dbReference type="PROSITE" id="PS51910">
    <property type="entry name" value="GH18_2"/>
    <property type="match status" value="1"/>
</dbReference>
<evidence type="ECO:0000256" key="15">
    <source>
        <dbReference type="ARBA" id="ARBA00024658"/>
    </source>
</evidence>
<dbReference type="Gene3D" id="3.40.190.10">
    <property type="entry name" value="Periplasmic binding protein-like II"/>
    <property type="match status" value="2"/>
</dbReference>